<evidence type="ECO:0000256" key="2">
    <source>
        <dbReference type="ARBA" id="ARBA00004496"/>
    </source>
</evidence>
<dbReference type="InterPro" id="IPR008677">
    <property type="entry name" value="MRVI1"/>
</dbReference>
<evidence type="ECO:0000256" key="6">
    <source>
        <dbReference type="ARBA" id="ARBA00023054"/>
    </source>
</evidence>
<evidence type="ECO:0000256" key="1">
    <source>
        <dbReference type="ARBA" id="ARBA00004167"/>
    </source>
</evidence>
<sequence length="434" mass="49411">MKGLDRRGLNQPKLNLNSLELNNNNSNIKMLESNESLMSGVSSVTSFKGDLSPRRCSEDFDVRGAGFELRRQHSSGESTSYGGSTEDIRNEEQIDVFPSIPNELLEGMGLIGEQNRKIQSEEELEQKFATLSLSFSIDSTTIKDRCERQRRYRDQTEKNLAVEIERLTERVNKLTKLCINKETTELLSTLLAQIDIVMNASALASSSAERYGAVQHEERLSEAVQLMVNHVNCLKQQRDLSRKQLQYTKRVLQDTNFKEGNSTKEKKLIQQAQNTSLSTKRRASIAISTLQDNRKAPDKSILRRTSELSFRTTAMPKLTKPSRMDLGVDLGKIKEGMVEEVRYDESDDHSGYVTDGDSTGCDDFKKENGRIEDESRSVICRYLDVLHKRTESTYNEWSKSGTISYFFYMCSVLCFCFGIIIMADILFELELAKR</sequence>
<evidence type="ECO:0000313" key="10">
    <source>
        <dbReference type="EMBL" id="KAL3266895.1"/>
    </source>
</evidence>
<keyword evidence="7 9" id="KW-0472">Membrane</keyword>
<dbReference type="AlphaFoldDB" id="A0ABD2MKL4"/>
<feature type="transmembrane region" description="Helical" evidence="9">
    <location>
        <begin position="405"/>
        <end position="427"/>
    </location>
</feature>
<keyword evidence="3" id="KW-0963">Cytoplasm</keyword>
<feature type="coiled-coil region" evidence="8">
    <location>
        <begin position="157"/>
        <end position="184"/>
    </location>
</feature>
<organism evidence="10 11">
    <name type="scientific">Cryptolaemus montrouzieri</name>
    <dbReference type="NCBI Taxonomy" id="559131"/>
    <lineage>
        <taxon>Eukaryota</taxon>
        <taxon>Metazoa</taxon>
        <taxon>Ecdysozoa</taxon>
        <taxon>Arthropoda</taxon>
        <taxon>Hexapoda</taxon>
        <taxon>Insecta</taxon>
        <taxon>Pterygota</taxon>
        <taxon>Neoptera</taxon>
        <taxon>Endopterygota</taxon>
        <taxon>Coleoptera</taxon>
        <taxon>Polyphaga</taxon>
        <taxon>Cucujiformia</taxon>
        <taxon>Coccinelloidea</taxon>
        <taxon>Coccinellidae</taxon>
        <taxon>Scymninae</taxon>
        <taxon>Scymnini</taxon>
        <taxon>Cryptolaemus</taxon>
    </lineage>
</organism>
<evidence type="ECO:0000313" key="11">
    <source>
        <dbReference type="Proteomes" id="UP001516400"/>
    </source>
</evidence>
<accession>A0ABD2MKL4</accession>
<evidence type="ECO:0000256" key="5">
    <source>
        <dbReference type="ARBA" id="ARBA00022989"/>
    </source>
</evidence>
<protein>
    <recommendedName>
        <fullName evidence="12">Lymphoid-restricted membrane protein</fullName>
    </recommendedName>
</protein>
<evidence type="ECO:0000256" key="9">
    <source>
        <dbReference type="SAM" id="Phobius"/>
    </source>
</evidence>
<keyword evidence="5 9" id="KW-1133">Transmembrane helix</keyword>
<evidence type="ECO:0000256" key="7">
    <source>
        <dbReference type="ARBA" id="ARBA00023136"/>
    </source>
</evidence>
<dbReference type="PANTHER" id="PTHR15352:SF1">
    <property type="entry name" value="KASH5-LIKE COILED-COIL DOMAIN-CONTAINING PROTEIN"/>
    <property type="match status" value="1"/>
</dbReference>
<evidence type="ECO:0008006" key="12">
    <source>
        <dbReference type="Google" id="ProtNLM"/>
    </source>
</evidence>
<dbReference type="Proteomes" id="UP001516400">
    <property type="component" value="Unassembled WGS sequence"/>
</dbReference>
<evidence type="ECO:0000256" key="3">
    <source>
        <dbReference type="ARBA" id="ARBA00022490"/>
    </source>
</evidence>
<evidence type="ECO:0000256" key="4">
    <source>
        <dbReference type="ARBA" id="ARBA00022692"/>
    </source>
</evidence>
<comment type="subcellular location">
    <subcellularLocation>
        <location evidence="2">Cytoplasm</location>
    </subcellularLocation>
    <subcellularLocation>
        <location evidence="1">Membrane</location>
        <topology evidence="1">Single-pass membrane protein</topology>
    </subcellularLocation>
</comment>
<keyword evidence="11" id="KW-1185">Reference proteome</keyword>
<name>A0ABD2MKL4_9CUCU</name>
<gene>
    <name evidence="10" type="ORF">HHI36_011045</name>
</gene>
<comment type="caution">
    <text evidence="10">The sequence shown here is derived from an EMBL/GenBank/DDBJ whole genome shotgun (WGS) entry which is preliminary data.</text>
</comment>
<dbReference type="GO" id="GO:0005737">
    <property type="term" value="C:cytoplasm"/>
    <property type="evidence" value="ECO:0007669"/>
    <property type="project" value="UniProtKB-SubCell"/>
</dbReference>
<keyword evidence="6 8" id="KW-0175">Coiled coil</keyword>
<dbReference type="EMBL" id="JABFTP020000001">
    <property type="protein sequence ID" value="KAL3266895.1"/>
    <property type="molecule type" value="Genomic_DNA"/>
</dbReference>
<evidence type="ECO:0000256" key="8">
    <source>
        <dbReference type="SAM" id="Coils"/>
    </source>
</evidence>
<reference evidence="10 11" key="1">
    <citation type="journal article" date="2021" name="BMC Biol.">
        <title>Horizontally acquired antibacterial genes associated with adaptive radiation of ladybird beetles.</title>
        <authorList>
            <person name="Li H.S."/>
            <person name="Tang X.F."/>
            <person name="Huang Y.H."/>
            <person name="Xu Z.Y."/>
            <person name="Chen M.L."/>
            <person name="Du X.Y."/>
            <person name="Qiu B.Y."/>
            <person name="Chen P.T."/>
            <person name="Zhang W."/>
            <person name="Slipinski A."/>
            <person name="Escalona H.E."/>
            <person name="Waterhouse R.M."/>
            <person name="Zwick A."/>
            <person name="Pang H."/>
        </authorList>
    </citation>
    <scope>NUCLEOTIDE SEQUENCE [LARGE SCALE GENOMIC DNA]</scope>
    <source>
        <strain evidence="10">SYSU2018</strain>
    </source>
</reference>
<dbReference type="Pfam" id="PF05781">
    <property type="entry name" value="MRVI1"/>
    <property type="match status" value="1"/>
</dbReference>
<dbReference type="GO" id="GO:0016020">
    <property type="term" value="C:membrane"/>
    <property type="evidence" value="ECO:0007669"/>
    <property type="project" value="UniProtKB-SubCell"/>
</dbReference>
<proteinExistence type="predicted"/>
<keyword evidence="4 9" id="KW-0812">Transmembrane</keyword>
<dbReference type="PANTHER" id="PTHR15352">
    <property type="entry name" value="LYMPHOID-RESTRICTED MEMBRANE PROTEIN, JAW1"/>
    <property type="match status" value="1"/>
</dbReference>